<dbReference type="AlphaFoldDB" id="A0A4R3M657"/>
<dbReference type="SUPFAM" id="SSF53822">
    <property type="entry name" value="Periplasmic binding protein-like I"/>
    <property type="match status" value="1"/>
</dbReference>
<dbReference type="PANTHER" id="PTHR47628:SF1">
    <property type="entry name" value="ALIPHATIC AMIDASE EXPRESSION-REGULATING PROTEIN"/>
    <property type="match status" value="1"/>
</dbReference>
<sequence>MAIKRRDFLKATAATGAVAAAAGFPHIWIKDYGLARAANGEIKVGVLFSLTGTTAIIEESLNKATILAIEEINNAGGINGMKIVPIVEDPASDPATFADKARKLVVSDQCVSVFGSYTSASRKAVLPVFERRNNLYWYPTLYEGRECSKNVIYTGAVPNQQQDEFIPWLFKNFGPKFYLIGSNYIYPREENNYCKKLLAELGGEVVEEEYVPLGHSEFSSVINKIRSTQPNVIFSTVVGDSVVALHRQYRSAGLDPEKMPMASLTTSENEVAAMGGDAAAGHFTSAPYFMVHQSPENEKFVEAYRKRWGADKVTHFVSEPSYFQVYLFKQAVEKLAPSDITPENIREAVKGEEMIAPQGRVRIEPENLHTWLWPKIAVAKSDGQFEVLVESSEWIAPDPYAAYPNQQCTASGLVES</sequence>
<dbReference type="PANTHER" id="PTHR47628">
    <property type="match status" value="1"/>
</dbReference>
<comment type="caution">
    <text evidence="1">The sequence shown here is derived from an EMBL/GenBank/DDBJ whole genome shotgun (WGS) entry which is preliminary data.</text>
</comment>
<dbReference type="InterPro" id="IPR039570">
    <property type="entry name" value="AmiC_PBP1"/>
</dbReference>
<dbReference type="NCBIfam" id="TIGR01409">
    <property type="entry name" value="TAT_signal_seq"/>
    <property type="match status" value="1"/>
</dbReference>
<keyword evidence="2" id="KW-1185">Reference proteome</keyword>
<proteinExistence type="predicted"/>
<dbReference type="EMBL" id="SMAK01000009">
    <property type="protein sequence ID" value="TCT08446.1"/>
    <property type="molecule type" value="Genomic_DNA"/>
</dbReference>
<reference evidence="1 2" key="1">
    <citation type="submission" date="2019-03" db="EMBL/GenBank/DDBJ databases">
        <title>Genomic Encyclopedia of Type Strains, Phase IV (KMG-IV): sequencing the most valuable type-strain genomes for metagenomic binning, comparative biology and taxonomic classification.</title>
        <authorList>
            <person name="Goeker M."/>
        </authorList>
    </citation>
    <scope>NUCLEOTIDE SEQUENCE [LARGE SCALE GENOMIC DNA]</scope>
    <source>
        <strain evidence="1 2">DSM 19345</strain>
    </source>
</reference>
<organism evidence="1 2">
    <name type="scientific">Tepidamorphus gemmatus</name>
    <dbReference type="NCBI Taxonomy" id="747076"/>
    <lineage>
        <taxon>Bacteria</taxon>
        <taxon>Pseudomonadati</taxon>
        <taxon>Pseudomonadota</taxon>
        <taxon>Alphaproteobacteria</taxon>
        <taxon>Hyphomicrobiales</taxon>
        <taxon>Tepidamorphaceae</taxon>
        <taxon>Tepidamorphus</taxon>
    </lineage>
</organism>
<dbReference type="InterPro" id="IPR006311">
    <property type="entry name" value="TAT_signal"/>
</dbReference>
<dbReference type="RefSeq" id="WP_132807368.1">
    <property type="nucleotide sequence ID" value="NZ_SMAK01000009.1"/>
</dbReference>
<dbReference type="GO" id="GO:0006865">
    <property type="term" value="P:amino acid transport"/>
    <property type="evidence" value="ECO:0007669"/>
    <property type="project" value="InterPro"/>
</dbReference>
<evidence type="ECO:0000313" key="2">
    <source>
        <dbReference type="Proteomes" id="UP000295678"/>
    </source>
</evidence>
<protein>
    <submittedName>
        <fullName evidence="1">Amino acid/amide ABC transporter substrate-binding protein (HAAT family)</fullName>
    </submittedName>
</protein>
<dbReference type="Pfam" id="PF13433">
    <property type="entry name" value="Peripla_BP_5"/>
    <property type="match status" value="1"/>
</dbReference>
<dbReference type="PROSITE" id="PS51318">
    <property type="entry name" value="TAT"/>
    <property type="match status" value="1"/>
</dbReference>
<dbReference type="GO" id="GO:0033218">
    <property type="term" value="F:amide binding"/>
    <property type="evidence" value="ECO:0007669"/>
    <property type="project" value="InterPro"/>
</dbReference>
<accession>A0A4R3M657</accession>
<gene>
    <name evidence="1" type="ORF">EDC22_109122</name>
</gene>
<dbReference type="InterPro" id="IPR028082">
    <property type="entry name" value="Peripla_BP_I"/>
</dbReference>
<dbReference type="InterPro" id="IPR019546">
    <property type="entry name" value="TAT_signal_bac_arc"/>
</dbReference>
<evidence type="ECO:0000313" key="1">
    <source>
        <dbReference type="EMBL" id="TCT08446.1"/>
    </source>
</evidence>
<name>A0A4R3M657_9HYPH</name>
<dbReference type="InterPro" id="IPR000709">
    <property type="entry name" value="Leu_Ile_Val-bd"/>
</dbReference>
<dbReference type="CDD" id="cd06357">
    <property type="entry name" value="PBP1_AmiC"/>
    <property type="match status" value="1"/>
</dbReference>
<dbReference type="Proteomes" id="UP000295678">
    <property type="component" value="Unassembled WGS sequence"/>
</dbReference>
<dbReference type="Gene3D" id="3.40.50.2300">
    <property type="match status" value="2"/>
</dbReference>
<dbReference type="PRINTS" id="PR00337">
    <property type="entry name" value="LEUILEVALBP"/>
</dbReference>
<dbReference type="OrthoDB" id="9803275at2"/>